<gene>
    <name evidence="8" type="ORF">BKA15_006624</name>
</gene>
<dbReference type="RefSeq" id="WP_179757825.1">
    <property type="nucleotide sequence ID" value="NZ_JACCBU010000001.1"/>
</dbReference>
<dbReference type="NCBIfam" id="TIGR02937">
    <property type="entry name" value="sigma70-ECF"/>
    <property type="match status" value="1"/>
</dbReference>
<comment type="similarity">
    <text evidence="1">Belongs to the sigma-70 factor family. ECF subfamily.</text>
</comment>
<dbReference type="InterPro" id="IPR052704">
    <property type="entry name" value="ECF_Sigma-70_Domain"/>
</dbReference>
<dbReference type="Proteomes" id="UP000569914">
    <property type="component" value="Unassembled WGS sequence"/>
</dbReference>
<reference evidence="8 9" key="1">
    <citation type="submission" date="2020-07" db="EMBL/GenBank/DDBJ databases">
        <title>Sequencing the genomes of 1000 actinobacteria strains.</title>
        <authorList>
            <person name="Klenk H.-P."/>
        </authorList>
    </citation>
    <scope>NUCLEOTIDE SEQUENCE [LARGE SCALE GENOMIC DNA]</scope>
    <source>
        <strain evidence="8 9">DSM 22083</strain>
    </source>
</reference>
<dbReference type="InterPro" id="IPR032710">
    <property type="entry name" value="NTF2-like_dom_sf"/>
</dbReference>
<dbReference type="SUPFAM" id="SSF88946">
    <property type="entry name" value="Sigma2 domain of RNA polymerase sigma factors"/>
    <property type="match status" value="1"/>
</dbReference>
<dbReference type="InterPro" id="IPR013249">
    <property type="entry name" value="RNA_pol_sigma70_r4_t2"/>
</dbReference>
<evidence type="ECO:0000313" key="9">
    <source>
        <dbReference type="Proteomes" id="UP000569914"/>
    </source>
</evidence>
<dbReference type="GO" id="GO:0016987">
    <property type="term" value="F:sigma factor activity"/>
    <property type="evidence" value="ECO:0007669"/>
    <property type="project" value="UniProtKB-KW"/>
</dbReference>
<comment type="caution">
    <text evidence="8">The sequence shown here is derived from an EMBL/GenBank/DDBJ whole genome shotgun (WGS) entry which is preliminary data.</text>
</comment>
<protein>
    <submittedName>
        <fullName evidence="8">RNA polymerase sigma-70 factor (ECF subfamily)</fullName>
    </submittedName>
</protein>
<keyword evidence="4" id="KW-0731">Sigma factor</keyword>
<keyword evidence="9" id="KW-1185">Reference proteome</keyword>
<dbReference type="InterPro" id="IPR014303">
    <property type="entry name" value="RNA_pol_sigma-70_ECF"/>
</dbReference>
<dbReference type="PANTHER" id="PTHR30173">
    <property type="entry name" value="SIGMA 19 FACTOR"/>
    <property type="match status" value="1"/>
</dbReference>
<dbReference type="InterPro" id="IPR014284">
    <property type="entry name" value="RNA_pol_sigma-70_dom"/>
</dbReference>
<dbReference type="EMBL" id="JACCBU010000001">
    <property type="protein sequence ID" value="NYE75295.1"/>
    <property type="molecule type" value="Genomic_DNA"/>
</dbReference>
<comment type="subunit">
    <text evidence="2">Interacts transiently with the RNA polymerase catalytic core formed by RpoA, RpoB, RpoC and RpoZ (2 alpha, 1 beta, 1 beta' and 1 omega subunit) to form the RNA polymerase holoenzyme that can initiate transcription.</text>
</comment>
<accession>A0A7Y9IEI1</accession>
<dbReference type="SUPFAM" id="SSF88659">
    <property type="entry name" value="Sigma3 and sigma4 domains of RNA polymerase sigma factors"/>
    <property type="match status" value="1"/>
</dbReference>
<dbReference type="Pfam" id="PF08281">
    <property type="entry name" value="Sigma70_r4_2"/>
    <property type="match status" value="1"/>
</dbReference>
<evidence type="ECO:0000256" key="2">
    <source>
        <dbReference type="ARBA" id="ARBA00011344"/>
    </source>
</evidence>
<feature type="domain" description="RNA polymerase sigma-70 region 2" evidence="6">
    <location>
        <begin position="10"/>
        <end position="73"/>
    </location>
</feature>
<dbReference type="Gene3D" id="1.10.1740.10">
    <property type="match status" value="1"/>
</dbReference>
<dbReference type="InterPro" id="IPR013324">
    <property type="entry name" value="RNA_pol_sigma_r3/r4-like"/>
</dbReference>
<dbReference type="PANTHER" id="PTHR30173:SF36">
    <property type="entry name" value="ECF RNA POLYMERASE SIGMA FACTOR SIGJ"/>
    <property type="match status" value="1"/>
</dbReference>
<dbReference type="NCBIfam" id="TIGR02957">
    <property type="entry name" value="SigX4"/>
    <property type="match status" value="1"/>
</dbReference>
<keyword evidence="3" id="KW-0805">Transcription regulation</keyword>
<evidence type="ECO:0000259" key="6">
    <source>
        <dbReference type="Pfam" id="PF04542"/>
    </source>
</evidence>
<dbReference type="NCBIfam" id="NF007214">
    <property type="entry name" value="PRK09636.1"/>
    <property type="match status" value="1"/>
</dbReference>
<sequence>MAISAYDIDLFERSRGRLEAIAYRLLGSATDAEDAVQDTFLRWHGADRDRIENTEAWLTKVLTNVCLNQLGSARVRRERYVGTWLPEPLLAGDRMLGPDETTEQRESVSIAMLTLMEQLSANERAVYVLREAFGYPHAEIAQILDLSETNCQQLYRRAKQRLTRARTRRTIKAATADKITEEFLAAALSGDPESLIKLLTDDAVSVADGGGKVPARSTPIVGALKIARFLTGVFRPSASRRALAEDFFSGAPDLYPAVSNGDPAVLAVVGDRVIGVIALELTEDGVAALHIQANPDKLARLTRQWPDLDHGEPIARFGA</sequence>
<dbReference type="Pfam" id="PF04542">
    <property type="entry name" value="Sigma70_r2"/>
    <property type="match status" value="1"/>
</dbReference>
<dbReference type="GO" id="GO:0003677">
    <property type="term" value="F:DNA binding"/>
    <property type="evidence" value="ECO:0007669"/>
    <property type="project" value="InterPro"/>
</dbReference>
<dbReference type="InterPro" id="IPR036388">
    <property type="entry name" value="WH-like_DNA-bd_sf"/>
</dbReference>
<dbReference type="InterPro" id="IPR013325">
    <property type="entry name" value="RNA_pol_sigma_r2"/>
</dbReference>
<proteinExistence type="inferred from homology"/>
<organism evidence="8 9">
    <name type="scientific">Microlunatus parietis</name>
    <dbReference type="NCBI Taxonomy" id="682979"/>
    <lineage>
        <taxon>Bacteria</taxon>
        <taxon>Bacillati</taxon>
        <taxon>Actinomycetota</taxon>
        <taxon>Actinomycetes</taxon>
        <taxon>Propionibacteriales</taxon>
        <taxon>Propionibacteriaceae</taxon>
        <taxon>Microlunatus</taxon>
    </lineage>
</organism>
<evidence type="ECO:0000256" key="5">
    <source>
        <dbReference type="ARBA" id="ARBA00023163"/>
    </source>
</evidence>
<evidence type="ECO:0000256" key="3">
    <source>
        <dbReference type="ARBA" id="ARBA00023015"/>
    </source>
</evidence>
<evidence type="ECO:0000256" key="4">
    <source>
        <dbReference type="ARBA" id="ARBA00023082"/>
    </source>
</evidence>
<evidence type="ECO:0000313" key="8">
    <source>
        <dbReference type="EMBL" id="NYE75295.1"/>
    </source>
</evidence>
<keyword evidence="5" id="KW-0804">Transcription</keyword>
<dbReference type="SUPFAM" id="SSF54427">
    <property type="entry name" value="NTF2-like"/>
    <property type="match status" value="1"/>
</dbReference>
<evidence type="ECO:0000256" key="1">
    <source>
        <dbReference type="ARBA" id="ARBA00010641"/>
    </source>
</evidence>
<dbReference type="GO" id="GO:0006352">
    <property type="term" value="P:DNA-templated transcription initiation"/>
    <property type="evidence" value="ECO:0007669"/>
    <property type="project" value="InterPro"/>
</dbReference>
<name>A0A7Y9IEI1_9ACTN</name>
<dbReference type="Gene3D" id="1.10.10.10">
    <property type="entry name" value="Winged helix-like DNA-binding domain superfamily/Winged helix DNA-binding domain"/>
    <property type="match status" value="1"/>
</dbReference>
<evidence type="ECO:0000259" key="7">
    <source>
        <dbReference type="Pfam" id="PF08281"/>
    </source>
</evidence>
<dbReference type="InterPro" id="IPR007627">
    <property type="entry name" value="RNA_pol_sigma70_r2"/>
</dbReference>
<feature type="domain" description="RNA polymerase sigma factor 70 region 4 type 2" evidence="7">
    <location>
        <begin position="111"/>
        <end position="162"/>
    </location>
</feature>
<dbReference type="AlphaFoldDB" id="A0A7Y9IEI1"/>